<organism evidence="1 2">
    <name type="scientific">Flavobacterium chungangense</name>
    <dbReference type="NCBI Taxonomy" id="554283"/>
    <lineage>
        <taxon>Bacteria</taxon>
        <taxon>Pseudomonadati</taxon>
        <taxon>Bacteroidota</taxon>
        <taxon>Flavobacteriia</taxon>
        <taxon>Flavobacteriales</taxon>
        <taxon>Flavobacteriaceae</taxon>
        <taxon>Flavobacterium</taxon>
    </lineage>
</organism>
<reference evidence="1 2" key="1">
    <citation type="submission" date="2020-06" db="EMBL/GenBank/DDBJ databases">
        <authorList>
            <person name="Criscuolo A."/>
        </authorList>
    </citation>
    <scope>NUCLEOTIDE SEQUENCE [LARGE SCALE GENOMIC DNA]</scope>
    <source>
        <strain evidence="2">CIP 110025</strain>
    </source>
</reference>
<proteinExistence type="predicted"/>
<dbReference type="Proteomes" id="UP000556700">
    <property type="component" value="Unassembled WGS sequence"/>
</dbReference>
<accession>A0A6V6YZ27</accession>
<dbReference type="AlphaFoldDB" id="A0A6V6YZ27"/>
<gene>
    <name evidence="1" type="ORF">FLACHUCJ7_01984</name>
</gene>
<comment type="caution">
    <text evidence="1">The sequence shown here is derived from an EMBL/GenBank/DDBJ whole genome shotgun (WGS) entry which is preliminary data.</text>
</comment>
<keyword evidence="2" id="KW-1185">Reference proteome</keyword>
<evidence type="ECO:0000313" key="2">
    <source>
        <dbReference type="Proteomes" id="UP000556700"/>
    </source>
</evidence>
<sequence>MLDYRFWSGGLYCHNVCCWYRMYGCTRSRESSGFAFRISRRLKLFVIVNTVKINAAAAVNASVSKLFRTIVDKDLLEVFNDMLLIAGCGPGSVTEACRQPGCQRIFFFDDCNSARQKFVSYLPDRSFSIRLDNFTSKRLGMLSRVEYKYRFFDLGNGRIGYCCDL</sequence>
<dbReference type="EMBL" id="CAIJDO010000134">
    <property type="protein sequence ID" value="CAD0004743.1"/>
    <property type="molecule type" value="Genomic_DNA"/>
</dbReference>
<name>A0A6V6YZ27_9FLAO</name>
<protein>
    <submittedName>
        <fullName evidence="1">Uncharacterized protein</fullName>
    </submittedName>
</protein>
<evidence type="ECO:0000313" key="1">
    <source>
        <dbReference type="EMBL" id="CAD0004743.1"/>
    </source>
</evidence>